<comment type="caution">
    <text evidence="8">The sequence shown here is derived from an EMBL/GenBank/DDBJ whole genome shotgun (WGS) entry which is preliminary data.</text>
</comment>
<reference evidence="8" key="1">
    <citation type="submission" date="2021-11" db="EMBL/GenBank/DDBJ databases">
        <authorList>
            <person name="Herlambang A."/>
            <person name="Guo Y."/>
            <person name="Takashima Y."/>
            <person name="Nishizawa T."/>
        </authorList>
    </citation>
    <scope>NUCLEOTIDE SEQUENCE</scope>
    <source>
        <strain evidence="8">E1425</strain>
    </source>
</reference>
<dbReference type="InterPro" id="IPR036957">
    <property type="entry name" value="Znf_PARP_sf"/>
</dbReference>
<gene>
    <name evidence="8" type="ORF">EMPS_04235</name>
</gene>
<dbReference type="GO" id="GO:0003677">
    <property type="term" value="F:DNA binding"/>
    <property type="evidence" value="ECO:0007669"/>
    <property type="project" value="InterPro"/>
</dbReference>
<evidence type="ECO:0000256" key="4">
    <source>
        <dbReference type="ARBA" id="ARBA00022833"/>
    </source>
</evidence>
<feature type="compositionally biased region" description="Basic residues" evidence="6">
    <location>
        <begin position="162"/>
        <end position="173"/>
    </location>
</feature>
<dbReference type="AlphaFoldDB" id="A0A9P3H8Q2"/>
<evidence type="ECO:0000313" key="8">
    <source>
        <dbReference type="EMBL" id="GJJ71878.1"/>
    </source>
</evidence>
<dbReference type="Pfam" id="PF00645">
    <property type="entry name" value="zf-PARP"/>
    <property type="match status" value="1"/>
</dbReference>
<feature type="compositionally biased region" description="Acidic residues" evidence="6">
    <location>
        <begin position="133"/>
        <end position="143"/>
    </location>
</feature>
<dbReference type="InterPro" id="IPR001510">
    <property type="entry name" value="Znf_PARP"/>
</dbReference>
<comment type="subcellular location">
    <subcellularLocation>
        <location evidence="1">Nucleus</location>
    </subcellularLocation>
</comment>
<evidence type="ECO:0000256" key="3">
    <source>
        <dbReference type="ARBA" id="ARBA00022771"/>
    </source>
</evidence>
<reference evidence="8" key="2">
    <citation type="journal article" date="2022" name="Microbiol. Resour. Announc.">
        <title>Whole-Genome Sequence of Entomortierella parvispora E1425, a Mucoromycotan Fungus Associated with Burkholderiaceae-Related Endosymbiotic Bacteria.</title>
        <authorList>
            <person name="Herlambang A."/>
            <person name="Guo Y."/>
            <person name="Takashima Y."/>
            <person name="Narisawa K."/>
            <person name="Ohta H."/>
            <person name="Nishizawa T."/>
        </authorList>
    </citation>
    <scope>NUCLEOTIDE SEQUENCE</scope>
    <source>
        <strain evidence="8">E1425</strain>
    </source>
</reference>
<feature type="domain" description="PARP-type" evidence="7">
    <location>
        <begin position="6"/>
        <end position="89"/>
    </location>
</feature>
<feature type="region of interest" description="Disordered" evidence="6">
    <location>
        <begin position="118"/>
        <end position="213"/>
    </location>
</feature>
<keyword evidence="2" id="KW-0479">Metal-binding</keyword>
<protein>
    <recommendedName>
        <fullName evidence="7">PARP-type domain-containing protein</fullName>
    </recommendedName>
</protein>
<dbReference type="GO" id="GO:0008270">
    <property type="term" value="F:zinc ion binding"/>
    <property type="evidence" value="ECO:0007669"/>
    <property type="project" value="UniProtKB-KW"/>
</dbReference>
<keyword evidence="4" id="KW-0862">Zinc</keyword>
<dbReference type="SUPFAM" id="SSF57716">
    <property type="entry name" value="Glucocorticoid receptor-like (DNA-binding domain)"/>
    <property type="match status" value="1"/>
</dbReference>
<evidence type="ECO:0000313" key="9">
    <source>
        <dbReference type="Proteomes" id="UP000827284"/>
    </source>
</evidence>
<organism evidence="8 9">
    <name type="scientific">Entomortierella parvispora</name>
    <dbReference type="NCBI Taxonomy" id="205924"/>
    <lineage>
        <taxon>Eukaryota</taxon>
        <taxon>Fungi</taxon>
        <taxon>Fungi incertae sedis</taxon>
        <taxon>Mucoromycota</taxon>
        <taxon>Mortierellomycotina</taxon>
        <taxon>Mortierellomycetes</taxon>
        <taxon>Mortierellales</taxon>
        <taxon>Mortierellaceae</taxon>
        <taxon>Entomortierella</taxon>
    </lineage>
</organism>
<evidence type="ECO:0000256" key="5">
    <source>
        <dbReference type="ARBA" id="ARBA00023242"/>
    </source>
</evidence>
<evidence type="ECO:0000256" key="1">
    <source>
        <dbReference type="ARBA" id="ARBA00004123"/>
    </source>
</evidence>
<keyword evidence="9" id="KW-1185">Reference proteome</keyword>
<dbReference type="GO" id="GO:0005634">
    <property type="term" value="C:nucleus"/>
    <property type="evidence" value="ECO:0007669"/>
    <property type="project" value="UniProtKB-SubCell"/>
</dbReference>
<keyword evidence="3" id="KW-0863">Zinc-finger</keyword>
<dbReference type="Proteomes" id="UP000827284">
    <property type="component" value="Unassembled WGS sequence"/>
</dbReference>
<dbReference type="EMBL" id="BQFW01000006">
    <property type="protein sequence ID" value="GJJ71878.1"/>
    <property type="molecule type" value="Genomic_DNA"/>
</dbReference>
<dbReference type="OrthoDB" id="2384641at2759"/>
<feature type="compositionally biased region" description="Polar residues" evidence="6">
    <location>
        <begin position="184"/>
        <end position="193"/>
    </location>
</feature>
<evidence type="ECO:0000256" key="6">
    <source>
        <dbReference type="SAM" id="MobiDB-lite"/>
    </source>
</evidence>
<evidence type="ECO:0000256" key="2">
    <source>
        <dbReference type="ARBA" id="ARBA00022723"/>
    </source>
</evidence>
<evidence type="ECO:0000259" key="7">
    <source>
        <dbReference type="PROSITE" id="PS50064"/>
    </source>
</evidence>
<dbReference type="Gene3D" id="3.30.1740.10">
    <property type="entry name" value="Zinc finger, PARP-type"/>
    <property type="match status" value="1"/>
</dbReference>
<proteinExistence type="predicted"/>
<keyword evidence="5" id="KW-0539">Nucleus</keyword>
<accession>A0A9P3H8Q2</accession>
<feature type="compositionally biased region" description="Low complexity" evidence="6">
    <location>
        <begin position="198"/>
        <end position="213"/>
    </location>
</feature>
<sequence>MVVITYCVEYAESQKSTCLKCNKIIPNKSLRCGRMERTSEKEKKKFAKFRWYHFKCFEVPEILTKIPLHLIRGQTNLLDKDKVRLERVIKLGVGASWGQIVEQHKKKVKEDEDAAAAEALENGTEVPTKAVQEELDSDEEDEQDAKRDFTSALTGEVDRKQERKNRKVNKALKAKTDGAKVTKKGSTNPNSKVRGSKKGSSAAAPASSGPAKPLSDVAKAIAANKANSAKKLGALQSKFGKK</sequence>
<name>A0A9P3H8Q2_9FUNG</name>
<dbReference type="PROSITE" id="PS50064">
    <property type="entry name" value="ZF_PARP_2"/>
    <property type="match status" value="1"/>
</dbReference>
<dbReference type="SMART" id="SM01336">
    <property type="entry name" value="zf-PARP"/>
    <property type="match status" value="1"/>
</dbReference>